<dbReference type="Pfam" id="PF07568">
    <property type="entry name" value="HisKA_2"/>
    <property type="match status" value="1"/>
</dbReference>
<keyword evidence="6" id="KW-0418">Kinase</keyword>
<evidence type="ECO:0000256" key="7">
    <source>
        <dbReference type="ARBA" id="ARBA00022840"/>
    </source>
</evidence>
<reference evidence="10" key="1">
    <citation type="submission" date="2020-01" db="EMBL/GenBank/DDBJ databases">
        <authorList>
            <person name="Rat A."/>
        </authorList>
    </citation>
    <scope>NUCLEOTIDE SEQUENCE</scope>
    <source>
        <strain evidence="10">LMG 28251</strain>
    </source>
</reference>
<protein>
    <recommendedName>
        <fullName evidence="2">histidine kinase</fullName>
        <ecNumber evidence="2">2.7.13.3</ecNumber>
    </recommendedName>
</protein>
<dbReference type="RefSeq" id="WP_211874188.1">
    <property type="nucleotide sequence ID" value="NZ_JAAEDH010000009.1"/>
</dbReference>
<dbReference type="Proteomes" id="UP001196068">
    <property type="component" value="Unassembled WGS sequence"/>
</dbReference>
<dbReference type="SMART" id="SM00387">
    <property type="entry name" value="HATPase_c"/>
    <property type="match status" value="1"/>
</dbReference>
<proteinExistence type="predicted"/>
<evidence type="ECO:0000313" key="11">
    <source>
        <dbReference type="Proteomes" id="UP001196068"/>
    </source>
</evidence>
<comment type="catalytic activity">
    <reaction evidence="1">
        <text>ATP + protein L-histidine = ADP + protein N-phospho-L-histidine.</text>
        <dbReference type="EC" id="2.7.13.3"/>
    </reaction>
</comment>
<dbReference type="InterPro" id="IPR003594">
    <property type="entry name" value="HATPase_dom"/>
</dbReference>
<dbReference type="InterPro" id="IPR036890">
    <property type="entry name" value="HATPase_C_sf"/>
</dbReference>
<dbReference type="InterPro" id="IPR011495">
    <property type="entry name" value="Sig_transdc_His_kin_sub2_dim/P"/>
</dbReference>
<keyword evidence="11" id="KW-1185">Reference proteome</keyword>
<keyword evidence="3" id="KW-0597">Phosphoprotein</keyword>
<keyword evidence="4" id="KW-0808">Transferase</keyword>
<reference evidence="10" key="2">
    <citation type="journal article" date="2021" name="Syst. Appl. Microbiol.">
        <title>Roseomonas hellenica sp. nov., isolated from roots of wild-growing Alkanna tinctoria.</title>
        <authorList>
            <person name="Rat A."/>
            <person name="Naranjo H.D."/>
            <person name="Lebbe L."/>
            <person name="Cnockaert M."/>
            <person name="Krigas N."/>
            <person name="Grigoriadou K."/>
            <person name="Maloupa E."/>
            <person name="Willems A."/>
        </authorList>
    </citation>
    <scope>NUCLEOTIDE SEQUENCE</scope>
    <source>
        <strain evidence="10">LMG 28251</strain>
    </source>
</reference>
<keyword evidence="8" id="KW-0812">Transmembrane</keyword>
<gene>
    <name evidence="10" type="ORF">GXW79_09680</name>
</gene>
<dbReference type="PANTHER" id="PTHR41523">
    <property type="entry name" value="TWO-COMPONENT SYSTEM SENSOR PROTEIN"/>
    <property type="match status" value="1"/>
</dbReference>
<evidence type="ECO:0000256" key="5">
    <source>
        <dbReference type="ARBA" id="ARBA00022741"/>
    </source>
</evidence>
<evidence type="ECO:0000259" key="9">
    <source>
        <dbReference type="PROSITE" id="PS50109"/>
    </source>
</evidence>
<keyword evidence="7" id="KW-0067">ATP-binding</keyword>
<dbReference type="GO" id="GO:0005524">
    <property type="term" value="F:ATP binding"/>
    <property type="evidence" value="ECO:0007669"/>
    <property type="project" value="UniProtKB-KW"/>
</dbReference>
<accession>A0AAF1JX52</accession>
<keyword evidence="8" id="KW-1133">Transmembrane helix</keyword>
<dbReference type="GO" id="GO:0004673">
    <property type="term" value="F:protein histidine kinase activity"/>
    <property type="evidence" value="ECO:0007669"/>
    <property type="project" value="UniProtKB-EC"/>
</dbReference>
<evidence type="ECO:0000313" key="10">
    <source>
        <dbReference type="EMBL" id="MBR0655352.1"/>
    </source>
</evidence>
<evidence type="ECO:0000256" key="4">
    <source>
        <dbReference type="ARBA" id="ARBA00022679"/>
    </source>
</evidence>
<name>A0AAF1JX52_9PROT</name>
<evidence type="ECO:0000256" key="1">
    <source>
        <dbReference type="ARBA" id="ARBA00000085"/>
    </source>
</evidence>
<evidence type="ECO:0000256" key="3">
    <source>
        <dbReference type="ARBA" id="ARBA00022553"/>
    </source>
</evidence>
<dbReference type="PROSITE" id="PS50109">
    <property type="entry name" value="HIS_KIN"/>
    <property type="match status" value="1"/>
</dbReference>
<feature type="transmembrane region" description="Helical" evidence="8">
    <location>
        <begin position="267"/>
        <end position="286"/>
    </location>
</feature>
<evidence type="ECO:0000256" key="8">
    <source>
        <dbReference type="SAM" id="Phobius"/>
    </source>
</evidence>
<keyword evidence="8" id="KW-0472">Membrane</keyword>
<dbReference type="AlphaFoldDB" id="A0AAF1JX52"/>
<dbReference type="CDD" id="cd18773">
    <property type="entry name" value="PDC1_HK_sensor"/>
    <property type="match status" value="1"/>
</dbReference>
<organism evidence="10 11">
    <name type="scientific">Plastoroseomonas arctica</name>
    <dbReference type="NCBI Taxonomy" id="1509237"/>
    <lineage>
        <taxon>Bacteria</taxon>
        <taxon>Pseudomonadati</taxon>
        <taxon>Pseudomonadota</taxon>
        <taxon>Alphaproteobacteria</taxon>
        <taxon>Acetobacterales</taxon>
        <taxon>Acetobacteraceae</taxon>
        <taxon>Plastoroseomonas</taxon>
    </lineage>
</organism>
<dbReference type="Pfam" id="PF02518">
    <property type="entry name" value="HATPase_c"/>
    <property type="match status" value="1"/>
</dbReference>
<dbReference type="Gene3D" id="3.30.565.10">
    <property type="entry name" value="Histidine kinase-like ATPase, C-terminal domain"/>
    <property type="match status" value="1"/>
</dbReference>
<dbReference type="InterPro" id="IPR005467">
    <property type="entry name" value="His_kinase_dom"/>
</dbReference>
<dbReference type="EMBL" id="JAAEDH010000009">
    <property type="protein sequence ID" value="MBR0655352.1"/>
    <property type="molecule type" value="Genomic_DNA"/>
</dbReference>
<dbReference type="Gene3D" id="3.30.450.20">
    <property type="entry name" value="PAS domain"/>
    <property type="match status" value="2"/>
</dbReference>
<dbReference type="PANTHER" id="PTHR41523:SF8">
    <property type="entry name" value="ETHYLENE RESPONSE SENSOR PROTEIN"/>
    <property type="match status" value="1"/>
</dbReference>
<comment type="caution">
    <text evidence="10">The sequence shown here is derived from an EMBL/GenBank/DDBJ whole genome shotgun (WGS) entry which is preliminary data.</text>
</comment>
<dbReference type="SUPFAM" id="SSF55874">
    <property type="entry name" value="ATPase domain of HSP90 chaperone/DNA topoisomerase II/histidine kinase"/>
    <property type="match status" value="1"/>
</dbReference>
<feature type="domain" description="Histidine kinase" evidence="9">
    <location>
        <begin position="352"/>
        <end position="544"/>
    </location>
</feature>
<dbReference type="EC" id="2.7.13.3" evidence="2"/>
<keyword evidence="5" id="KW-0547">Nucleotide-binding</keyword>
<sequence length="553" mass="59196">MLVAIATIPVLGTAGGHAWVNYDRARDFARQTALVIREGAVARQAAMLDTTEEMLDGLARRTDLLVAPTETCVATMQSLLNLFRDRYTNLWLMDKDGKLLCSALPAPVGRDLSMTRTYQAPVAARRFALAEFIDGELSGRAVMPAASPMIAADGSLQGVVAASVLLDYLATPSRQNAGTAAYDAWLMDRRGTTLAITNAGASVLPSLSQLATLQSEGSMIEGLSADGNPHLWSIALLAPDLRMVIGVPVSALYAVAASQLRDRLAELVAFLSICVVAILFGAEISVARPMRRLARRVHEWTPGQLFKPASRASDPDEVVALDAALASASSVIADREQALRAAIGQRDLLMAEIHHRVKNNLQIIASLLSMQAARLEEPRANLELGIARDRVQALATLHRHLYLDQSYRSIAMRPFLEELCRQLGDAMDLRSDDRITVTIDADPIEIASDSAISLALLVTEAVSNALRHGFPDGRHGTIAVSFKREADSALLRIADDGVGIAAAGANNKGLGMQLIRGFAQHLGGEASVTHAHGTEITLRIPLELVTPTKVAAA</sequence>
<evidence type="ECO:0000256" key="6">
    <source>
        <dbReference type="ARBA" id="ARBA00022777"/>
    </source>
</evidence>
<evidence type="ECO:0000256" key="2">
    <source>
        <dbReference type="ARBA" id="ARBA00012438"/>
    </source>
</evidence>